<evidence type="ECO:0000256" key="6">
    <source>
        <dbReference type="ARBA" id="ARBA00022729"/>
    </source>
</evidence>
<dbReference type="Gene3D" id="2.40.170.20">
    <property type="entry name" value="TonB-dependent receptor, beta-barrel domain"/>
    <property type="match status" value="1"/>
</dbReference>
<evidence type="ECO:0000259" key="13">
    <source>
        <dbReference type="Pfam" id="PF00593"/>
    </source>
</evidence>
<gene>
    <name evidence="15" type="ORF">CPA45_21355</name>
</gene>
<dbReference type="GO" id="GO:0009279">
    <property type="term" value="C:cell outer membrane"/>
    <property type="evidence" value="ECO:0007669"/>
    <property type="project" value="UniProtKB-SubCell"/>
</dbReference>
<evidence type="ECO:0000256" key="12">
    <source>
        <dbReference type="RuleBase" id="RU003357"/>
    </source>
</evidence>
<name>A0A2A4HHN9_9GAMM</name>
<dbReference type="PROSITE" id="PS52016">
    <property type="entry name" value="TONB_DEPENDENT_REC_3"/>
    <property type="match status" value="1"/>
</dbReference>
<comment type="caution">
    <text evidence="15">The sequence shown here is derived from an EMBL/GenBank/DDBJ whole genome shotgun (WGS) entry which is preliminary data.</text>
</comment>
<dbReference type="NCBIfam" id="TIGR01785">
    <property type="entry name" value="TonB-hemin"/>
    <property type="match status" value="1"/>
</dbReference>
<dbReference type="EMBL" id="NWUX01000034">
    <property type="protein sequence ID" value="PCF93621.1"/>
    <property type="molecule type" value="Genomic_DNA"/>
</dbReference>
<comment type="subcellular location">
    <subcellularLocation>
        <location evidence="1 10">Cell outer membrane</location>
        <topology evidence="1 10">Multi-pass membrane protein</topology>
    </subcellularLocation>
</comment>
<dbReference type="InterPro" id="IPR011276">
    <property type="entry name" value="TonB_haem/Hb_rcpt"/>
</dbReference>
<evidence type="ECO:0000256" key="7">
    <source>
        <dbReference type="ARBA" id="ARBA00023077"/>
    </source>
</evidence>
<keyword evidence="5 10" id="KW-0812">Transmembrane</keyword>
<sequence length="1027" mass="114699">MIIQTIIISINKGGITFMHFQGFPLKPLEASLKPRRRPTVKYTVAAVMLGLLATSAQAQSAHQGTAEAEQQNPVQQRYTFNLPEQHLLYSLGEFTATTQIAVIRQDGQPIDGIAPALHGEMTADEALRTLLAGSSLAISYRNPRTAELLPPSTATTVGNQTAFSTVTVEADRIDDNWVYHDPRSASVITREQIDRTPPRHAADMLQETPGVYSAVNAQDPGLSVNIRGMQDFGRVNMMVDGMRQNFNENGHQQRNGTMYVDSELLSDVVIEKGASTGVHGAGAIAGSANFRTIDVDDVLLPGKDIGVRLRGMTGVGGEGNGVNFIGSAAVAGRLGDRWELLAARSKRNFGEYAPGRRRPNYDFLTVGVQDQFHQELQQDVERVRFTDNEQDSNLFKARFHIDDDQSLTFSYLGTELSYNNVSDRQVLRAGEVVDGDNAWRRFGDANTTSDSVSLRYNLNPESPLINLEANAYFVSTEGNRYIEAGRPVIEGGTNMTDLYWMMGSCEQNPVQDRHYNACRAGLDNNNRTEIDTYGFTLENTARFSLGGIDGLSSNHGIEYFIDKGKSTTTQERGGRQFGGSLNTMQPNGERSIASAFGNLQWEDETFTLAAGLRYDYYKLKGSTQLPGAEWTYNDRYAMALRYAQSRLNSAESQCRSPYLSEAQRQRACDRIPQEQAFVNDPTTFPNYQTGNNFNPMWQSETVLHDYDVDNSMDKLLPTLSAAYRPNENIELFANWGRGWRPPALTETLMQGSHPGDPFAVLFPNPHAQPETSRSWDLGANFTAQDLFKRGDRFFSKLSYYDTRVDNYLITSMVNVMPGQPGTGLGHTMFVPNLLPMNFRGLELEIDYDADTWYTQANYTHVLGSDNQFCQRIYPLGSGWIQQDIPNEDGSYPDAHYEAIEAGYESREDQLDNQTYCGIDVIGMNSARQLPMDRGSLTFGTRWFDQRLDVGTRLNYSAGGGPEDFDFDLWPTYVTWDLYASYQVSPNLLLRASMLNVRDRNYVTGYSDIFSKSYGAGRTLMAGAELRF</sequence>
<evidence type="ECO:0000313" key="15">
    <source>
        <dbReference type="EMBL" id="PCF93621.1"/>
    </source>
</evidence>
<evidence type="ECO:0000256" key="1">
    <source>
        <dbReference type="ARBA" id="ARBA00004571"/>
    </source>
</evidence>
<reference evidence="16" key="1">
    <citation type="submission" date="2017-09" db="EMBL/GenBank/DDBJ databases">
        <authorList>
            <person name="Cho G.-S."/>
            <person name="Oguntoyinbo F.A."/>
            <person name="Cnockaert M."/>
            <person name="Kabisch J."/>
            <person name="Neve H."/>
            <person name="Bockelmann W."/>
            <person name="Wenning M."/>
            <person name="Franz C.M."/>
            <person name="Vandamme P."/>
        </authorList>
    </citation>
    <scope>NUCLEOTIDE SEQUENCE [LARGE SCALE GENOMIC DNA]</scope>
    <source>
        <strain evidence="16">MBT G8648</strain>
    </source>
</reference>
<proteinExistence type="inferred from homology"/>
<dbReference type="Pfam" id="PF07715">
    <property type="entry name" value="Plug"/>
    <property type="match status" value="1"/>
</dbReference>
<evidence type="ECO:0000256" key="11">
    <source>
        <dbReference type="PROSITE-ProRule" id="PRU10144"/>
    </source>
</evidence>
<keyword evidence="8 10" id="KW-0472">Membrane</keyword>
<feature type="domain" description="TonB-dependent receptor plug" evidence="14">
    <location>
        <begin position="182"/>
        <end position="286"/>
    </location>
</feature>
<dbReference type="InterPro" id="IPR039426">
    <property type="entry name" value="TonB-dep_rcpt-like"/>
</dbReference>
<dbReference type="InterPro" id="IPR010917">
    <property type="entry name" value="TonB_rcpt_CS"/>
</dbReference>
<dbReference type="GO" id="GO:0044718">
    <property type="term" value="P:siderophore transmembrane transport"/>
    <property type="evidence" value="ECO:0007669"/>
    <property type="project" value="TreeGrafter"/>
</dbReference>
<dbReference type="PROSITE" id="PS01156">
    <property type="entry name" value="TONB_DEPENDENT_REC_2"/>
    <property type="match status" value="1"/>
</dbReference>
<evidence type="ECO:0000256" key="9">
    <source>
        <dbReference type="ARBA" id="ARBA00023237"/>
    </source>
</evidence>
<dbReference type="InterPro" id="IPR010949">
    <property type="entry name" value="TonB_Hb/transfer/lactofer_rcpt"/>
</dbReference>
<evidence type="ECO:0000256" key="10">
    <source>
        <dbReference type="PROSITE-ProRule" id="PRU01360"/>
    </source>
</evidence>
<accession>A0A2A4HHN9</accession>
<organism evidence="15 16">
    <name type="scientific">Vreelandella nigrificans</name>
    <dbReference type="NCBI Taxonomy" id="2042704"/>
    <lineage>
        <taxon>Bacteria</taxon>
        <taxon>Pseudomonadati</taxon>
        <taxon>Pseudomonadota</taxon>
        <taxon>Gammaproteobacteria</taxon>
        <taxon>Oceanospirillales</taxon>
        <taxon>Halomonadaceae</taxon>
        <taxon>Vreelandella</taxon>
    </lineage>
</organism>
<dbReference type="PANTHER" id="PTHR30069:SF41">
    <property type="entry name" value="HEME_HEMOPEXIN UTILIZATION PROTEIN C"/>
    <property type="match status" value="1"/>
</dbReference>
<dbReference type="InterPro" id="IPR000531">
    <property type="entry name" value="Beta-barrel_TonB"/>
</dbReference>
<keyword evidence="16" id="KW-1185">Reference proteome</keyword>
<dbReference type="NCBIfam" id="TIGR01786">
    <property type="entry name" value="TonB-hemlactrns"/>
    <property type="match status" value="1"/>
</dbReference>
<dbReference type="Pfam" id="PF00593">
    <property type="entry name" value="TonB_dep_Rec_b-barrel"/>
    <property type="match status" value="1"/>
</dbReference>
<dbReference type="InterPro" id="IPR037066">
    <property type="entry name" value="Plug_dom_sf"/>
</dbReference>
<dbReference type="Proteomes" id="UP000218677">
    <property type="component" value="Unassembled WGS sequence"/>
</dbReference>
<evidence type="ECO:0000256" key="2">
    <source>
        <dbReference type="ARBA" id="ARBA00009810"/>
    </source>
</evidence>
<dbReference type="InterPro" id="IPR036942">
    <property type="entry name" value="Beta-barrel_TonB_sf"/>
</dbReference>
<keyword evidence="9 10" id="KW-0998">Cell outer membrane</keyword>
<evidence type="ECO:0000313" key="16">
    <source>
        <dbReference type="Proteomes" id="UP000218677"/>
    </source>
</evidence>
<evidence type="ECO:0000256" key="4">
    <source>
        <dbReference type="ARBA" id="ARBA00022452"/>
    </source>
</evidence>
<evidence type="ECO:0000256" key="5">
    <source>
        <dbReference type="ARBA" id="ARBA00022692"/>
    </source>
</evidence>
<evidence type="ECO:0000259" key="14">
    <source>
        <dbReference type="Pfam" id="PF07715"/>
    </source>
</evidence>
<keyword evidence="4 10" id="KW-1134">Transmembrane beta strand</keyword>
<dbReference type="AlphaFoldDB" id="A0A2A4HHN9"/>
<dbReference type="Gene3D" id="2.170.130.10">
    <property type="entry name" value="TonB-dependent receptor, plug domain"/>
    <property type="match status" value="1"/>
</dbReference>
<keyword evidence="6" id="KW-0732">Signal</keyword>
<dbReference type="GO" id="GO:0015344">
    <property type="term" value="F:siderophore uptake transmembrane transporter activity"/>
    <property type="evidence" value="ECO:0007669"/>
    <property type="project" value="TreeGrafter"/>
</dbReference>
<dbReference type="PANTHER" id="PTHR30069">
    <property type="entry name" value="TONB-DEPENDENT OUTER MEMBRANE RECEPTOR"/>
    <property type="match status" value="1"/>
</dbReference>
<feature type="domain" description="TonB-dependent receptor-like beta-barrel" evidence="13">
    <location>
        <begin position="409"/>
        <end position="996"/>
    </location>
</feature>
<dbReference type="InterPro" id="IPR012910">
    <property type="entry name" value="Plug_dom"/>
</dbReference>
<dbReference type="Gene3D" id="3.55.50.30">
    <property type="match status" value="1"/>
</dbReference>
<dbReference type="GO" id="GO:0015232">
    <property type="term" value="F:heme transmembrane transporter activity"/>
    <property type="evidence" value="ECO:0007669"/>
    <property type="project" value="InterPro"/>
</dbReference>
<keyword evidence="7 12" id="KW-0798">TonB box</keyword>
<evidence type="ECO:0000256" key="8">
    <source>
        <dbReference type="ARBA" id="ARBA00023136"/>
    </source>
</evidence>
<comment type="similarity">
    <text evidence="2 10 12">Belongs to the TonB-dependent receptor family.</text>
</comment>
<feature type="short sequence motif" description="TonB C-terminal box" evidence="11">
    <location>
        <begin position="1010"/>
        <end position="1027"/>
    </location>
</feature>
<keyword evidence="3 10" id="KW-0813">Transport</keyword>
<evidence type="ECO:0000256" key="3">
    <source>
        <dbReference type="ARBA" id="ARBA00022448"/>
    </source>
</evidence>
<dbReference type="OrthoDB" id="6046653at2"/>
<protein>
    <submittedName>
        <fullName evidence="15">Heme transporter</fullName>
    </submittedName>
</protein>
<dbReference type="SUPFAM" id="SSF56935">
    <property type="entry name" value="Porins"/>
    <property type="match status" value="1"/>
</dbReference>